<evidence type="ECO:0000313" key="7">
    <source>
        <dbReference type="Proteomes" id="UP000250235"/>
    </source>
</evidence>
<reference evidence="6 7" key="1">
    <citation type="journal article" date="2015" name="Proc. Natl. Acad. Sci. U.S.A.">
        <title>The resurrection genome of Boea hygrometrica: A blueprint for survival of dehydration.</title>
        <authorList>
            <person name="Xiao L."/>
            <person name="Yang G."/>
            <person name="Zhang L."/>
            <person name="Yang X."/>
            <person name="Zhao S."/>
            <person name="Ji Z."/>
            <person name="Zhou Q."/>
            <person name="Hu M."/>
            <person name="Wang Y."/>
            <person name="Chen M."/>
            <person name="Xu Y."/>
            <person name="Jin H."/>
            <person name="Xiao X."/>
            <person name="Hu G."/>
            <person name="Bao F."/>
            <person name="Hu Y."/>
            <person name="Wan P."/>
            <person name="Li L."/>
            <person name="Deng X."/>
            <person name="Kuang T."/>
            <person name="Xiang C."/>
            <person name="Zhu J.K."/>
            <person name="Oliver M.J."/>
            <person name="He Y."/>
        </authorList>
    </citation>
    <scope>NUCLEOTIDE SEQUENCE [LARGE SCALE GENOMIC DNA]</scope>
    <source>
        <strain evidence="7">cv. XS01</strain>
    </source>
</reference>
<feature type="domain" description="ENTH" evidence="5">
    <location>
        <begin position="26"/>
        <end position="159"/>
    </location>
</feature>
<name>A0A2Z7DEC4_9LAMI</name>
<dbReference type="InterPro" id="IPR013809">
    <property type="entry name" value="ENTH"/>
</dbReference>
<dbReference type="GO" id="GO:0006897">
    <property type="term" value="P:endocytosis"/>
    <property type="evidence" value="ECO:0007669"/>
    <property type="project" value="TreeGrafter"/>
</dbReference>
<dbReference type="SUPFAM" id="SSF48464">
    <property type="entry name" value="ENTH/VHS domain"/>
    <property type="match status" value="1"/>
</dbReference>
<dbReference type="OrthoDB" id="4033880at2759"/>
<dbReference type="InterPro" id="IPR008942">
    <property type="entry name" value="ENTH_VHS"/>
</dbReference>
<dbReference type="GO" id="GO:0005794">
    <property type="term" value="C:Golgi apparatus"/>
    <property type="evidence" value="ECO:0007669"/>
    <property type="project" value="UniProtKB-SubCell"/>
</dbReference>
<dbReference type="PANTHER" id="PTHR12276">
    <property type="entry name" value="EPSIN/ENT-RELATED"/>
    <property type="match status" value="1"/>
</dbReference>
<proteinExistence type="predicted"/>
<dbReference type="Proteomes" id="UP000250235">
    <property type="component" value="Unassembled WGS sequence"/>
</dbReference>
<evidence type="ECO:0000256" key="4">
    <source>
        <dbReference type="ARBA" id="ARBA00023329"/>
    </source>
</evidence>
<keyword evidence="4" id="KW-0968">Cytoplasmic vesicle</keyword>
<gene>
    <name evidence="6" type="ORF">F511_32332</name>
</gene>
<dbReference type="CDD" id="cd03571">
    <property type="entry name" value="ENTH"/>
    <property type="match status" value="1"/>
</dbReference>
<dbReference type="GO" id="GO:0030276">
    <property type="term" value="F:clathrin binding"/>
    <property type="evidence" value="ECO:0007669"/>
    <property type="project" value="TreeGrafter"/>
</dbReference>
<evidence type="ECO:0000256" key="3">
    <source>
        <dbReference type="ARBA" id="ARBA00023034"/>
    </source>
</evidence>
<evidence type="ECO:0000259" key="5">
    <source>
        <dbReference type="PROSITE" id="PS50942"/>
    </source>
</evidence>
<dbReference type="Gene3D" id="1.25.40.90">
    <property type="match status" value="1"/>
</dbReference>
<dbReference type="Pfam" id="PF01417">
    <property type="entry name" value="ENTH"/>
    <property type="match status" value="1"/>
</dbReference>
<evidence type="ECO:0000313" key="6">
    <source>
        <dbReference type="EMBL" id="KZV58355.1"/>
    </source>
</evidence>
<dbReference type="GO" id="GO:0005768">
    <property type="term" value="C:endosome"/>
    <property type="evidence" value="ECO:0007669"/>
    <property type="project" value="TreeGrafter"/>
</dbReference>
<keyword evidence="7" id="KW-1185">Reference proteome</keyword>
<dbReference type="GO" id="GO:0005543">
    <property type="term" value="F:phospholipid binding"/>
    <property type="evidence" value="ECO:0007669"/>
    <property type="project" value="TreeGrafter"/>
</dbReference>
<comment type="subcellular location">
    <subcellularLocation>
        <location evidence="1">Cytoplasmic vesicle</location>
        <location evidence="1">Clathrin-coated vesicle</location>
    </subcellularLocation>
    <subcellularLocation>
        <location evidence="2">Golgi apparatus</location>
    </subcellularLocation>
</comment>
<dbReference type="SMART" id="SM00273">
    <property type="entry name" value="ENTH"/>
    <property type="match status" value="1"/>
</dbReference>
<protein>
    <submittedName>
        <fullName evidence="6">ENTH/VHS family protein isoform 1</fullName>
    </submittedName>
</protein>
<evidence type="ECO:0000256" key="2">
    <source>
        <dbReference type="ARBA" id="ARBA00004555"/>
    </source>
</evidence>
<dbReference type="PANTHER" id="PTHR12276:SF99">
    <property type="entry name" value="EPSIN-2-LIKE"/>
    <property type="match status" value="1"/>
</dbReference>
<dbReference type="GO" id="GO:0030125">
    <property type="term" value="C:clathrin vesicle coat"/>
    <property type="evidence" value="ECO:0007669"/>
    <property type="project" value="TreeGrafter"/>
</dbReference>
<organism evidence="6 7">
    <name type="scientific">Dorcoceras hygrometricum</name>
    <dbReference type="NCBI Taxonomy" id="472368"/>
    <lineage>
        <taxon>Eukaryota</taxon>
        <taxon>Viridiplantae</taxon>
        <taxon>Streptophyta</taxon>
        <taxon>Embryophyta</taxon>
        <taxon>Tracheophyta</taxon>
        <taxon>Spermatophyta</taxon>
        <taxon>Magnoliopsida</taxon>
        <taxon>eudicotyledons</taxon>
        <taxon>Gunneridae</taxon>
        <taxon>Pentapetalae</taxon>
        <taxon>asterids</taxon>
        <taxon>lamiids</taxon>
        <taxon>Lamiales</taxon>
        <taxon>Gesneriaceae</taxon>
        <taxon>Didymocarpoideae</taxon>
        <taxon>Trichosporeae</taxon>
        <taxon>Loxocarpinae</taxon>
        <taxon>Dorcoceras</taxon>
    </lineage>
</organism>
<sequence>MGPGLMGDLKRQASLFLRDKMKRARLVLMDATPAQLLTEEITNGDSCAQDASAMSMISRAAFEVDDYERIVHILHHRLSKFEAWNWRATYKALVLLEYLLTHGPLRISEEFQSDQQTITHMATFQYVDHKGFDWGSCVKEKSDRIMRLLEDRSYLAEERAKARKLSMGIKGFGSFNTDVKSSKDDSDDHRRRRHHEKDIKFDGYKAELVANGCHEYVTEEDHPFWDHKESYSTKVSLLSAI</sequence>
<dbReference type="GO" id="GO:0005886">
    <property type="term" value="C:plasma membrane"/>
    <property type="evidence" value="ECO:0007669"/>
    <property type="project" value="TreeGrafter"/>
</dbReference>
<dbReference type="PROSITE" id="PS50942">
    <property type="entry name" value="ENTH"/>
    <property type="match status" value="1"/>
</dbReference>
<evidence type="ECO:0000256" key="1">
    <source>
        <dbReference type="ARBA" id="ARBA00004132"/>
    </source>
</evidence>
<keyword evidence="3" id="KW-0333">Golgi apparatus</keyword>
<dbReference type="EMBL" id="KQ986788">
    <property type="protein sequence ID" value="KZV58355.1"/>
    <property type="molecule type" value="Genomic_DNA"/>
</dbReference>
<accession>A0A2Z7DEC4</accession>
<dbReference type="AlphaFoldDB" id="A0A2Z7DEC4"/>